<keyword evidence="3" id="KW-0067">ATP-binding</keyword>
<dbReference type="Pfam" id="PF03135">
    <property type="entry name" value="CagE_TrbE_VirB"/>
    <property type="match status" value="1"/>
</dbReference>
<dbReference type="GO" id="GO:0005524">
    <property type="term" value="F:ATP binding"/>
    <property type="evidence" value="ECO:0007669"/>
    <property type="project" value="UniProtKB-KW"/>
</dbReference>
<dbReference type="AlphaFoldDB" id="A0A1R4EQJ5"/>
<dbReference type="InterPro" id="IPR027417">
    <property type="entry name" value="P-loop_NTPase"/>
</dbReference>
<gene>
    <name evidence="5" type="ORF">FM111_00255</name>
</gene>
<evidence type="ECO:0000313" key="5">
    <source>
        <dbReference type="EMBL" id="SJM45880.1"/>
    </source>
</evidence>
<protein>
    <submittedName>
        <fullName evidence="5">Conjugative transfer protein TrbE</fullName>
    </submittedName>
</protein>
<dbReference type="InterPro" id="IPR018145">
    <property type="entry name" value="CagE_TrbE_VirB_cntrl_dom"/>
</dbReference>
<dbReference type="PANTHER" id="PTHR30121">
    <property type="entry name" value="UNCHARACTERIZED PROTEIN YJGR-RELATED"/>
    <property type="match status" value="1"/>
</dbReference>
<dbReference type="Proteomes" id="UP000195766">
    <property type="component" value="Unassembled WGS sequence"/>
</dbReference>
<dbReference type="InterPro" id="IPR003593">
    <property type="entry name" value="AAA+_ATPase"/>
</dbReference>
<dbReference type="SUPFAM" id="SSF52540">
    <property type="entry name" value="P-loop containing nucleoside triphosphate hydrolases"/>
    <property type="match status" value="1"/>
</dbReference>
<organism evidence="5 6">
    <name type="scientific">Brevundimonas diminuta 3F5N</name>
    <dbReference type="NCBI Taxonomy" id="1255603"/>
    <lineage>
        <taxon>Bacteria</taxon>
        <taxon>Pseudomonadati</taxon>
        <taxon>Pseudomonadota</taxon>
        <taxon>Alphaproteobacteria</taxon>
        <taxon>Caulobacterales</taxon>
        <taxon>Caulobacteraceae</taxon>
        <taxon>Brevundimonas</taxon>
    </lineage>
</organism>
<evidence type="ECO:0000256" key="1">
    <source>
        <dbReference type="ARBA" id="ARBA00006512"/>
    </source>
</evidence>
<keyword evidence="2" id="KW-0547">Nucleotide-binding</keyword>
<dbReference type="EMBL" id="FUIE01000002">
    <property type="protein sequence ID" value="SJM45880.1"/>
    <property type="molecule type" value="Genomic_DNA"/>
</dbReference>
<feature type="domain" description="AAA+ ATPase" evidence="4">
    <location>
        <begin position="440"/>
        <end position="702"/>
    </location>
</feature>
<name>A0A1R4EQJ5_BREDI</name>
<evidence type="ECO:0000259" key="4">
    <source>
        <dbReference type="SMART" id="SM00382"/>
    </source>
</evidence>
<evidence type="ECO:0000313" key="6">
    <source>
        <dbReference type="Proteomes" id="UP000195766"/>
    </source>
</evidence>
<dbReference type="Gene3D" id="3.40.50.300">
    <property type="entry name" value="P-loop containing nucleotide triphosphate hydrolases"/>
    <property type="match status" value="2"/>
</dbReference>
<accession>A0A1R4EQJ5</accession>
<comment type="similarity">
    <text evidence="1">Belongs to the TrbE/VirB4 family.</text>
</comment>
<reference evidence="5 6" key="1">
    <citation type="submission" date="2017-02" db="EMBL/GenBank/DDBJ databases">
        <authorList>
            <person name="Peterson S.W."/>
        </authorList>
    </citation>
    <scope>NUCLEOTIDE SEQUENCE [LARGE SCALE GENOMIC DNA]</scope>
    <source>
        <strain evidence="5 6">3F5N</strain>
    </source>
</reference>
<dbReference type="NCBIfam" id="NF010447">
    <property type="entry name" value="PRK13873.1"/>
    <property type="match status" value="1"/>
</dbReference>
<proteinExistence type="inferred from homology"/>
<evidence type="ECO:0000256" key="2">
    <source>
        <dbReference type="ARBA" id="ARBA00022741"/>
    </source>
</evidence>
<dbReference type="PANTHER" id="PTHR30121:SF12">
    <property type="entry name" value="TYPE IV SECRETION SYSTEM PROTEIN CAGE"/>
    <property type="match status" value="1"/>
</dbReference>
<dbReference type="RefSeq" id="WP_087138746.1">
    <property type="nucleotide sequence ID" value="NZ_FUIE01000002.1"/>
</dbReference>
<sequence>MRFLDEHRRRPASLADHLPWAALVSPGVVLNKDGSFTTAFSFRGPDLESSTEEELMAVRARLNNALKRLGTGWCLHVEACRRPAAAYPESAFEAEAAWLVDAERRDRFEAAEPAFETDYRLALTWLPPADETRRLERWLFDGLARAGQDWRQTLATFRREADATFDLLADALPEIAPLEDAALLTWLHACVSPKPHEVRPPETPVFLDAWLADAGLTGGTAPRLGDQWLRTVSVRGLPSATRPGLLDALGALPFSYRWTARWIGLDKAEAEREIVKLRKRWFSKRKGVGVLLREAITREEQPLIDTDAASKAEECDGALEMLGAEACAFGYLTLTVTVLDSSEEGTAAKARAVEAALNAQGLTARIEDLNAVEAWLGSLPGEPYADVRRPLVSTLNLADLLPVSAVWAGPPGDACLDGPPLAVARTTGSTPFRLVLHVGDVGHAMVVGPTGSGKSALLSFMALQWFRYPQARVVFFDKGRSARAATLAAGGRWRALEPGTAFSLQPLAGIDQEDERAWAAEWIAETVRQAGLEPTPAVREEIWAALAALGEAPVEQRTLTVFCALVQDKAVAAGLEALTLKGPHGALLDGAGGSQAPSRFDTFELETLMATPSAVAPVLSALFHHLERSFDGRPTLLVLDEAWLFLGETAFAAKIREWLKTLRKKRVAVVFATQSLDDVAASSIAAALIESCPTQVFLPNPRALEPSSADLYRGFGLNRRQLELIAFAAPKRAYYWRQPQGRRLFDLRLSGVALALCGAGSPEDQALIDAVLMRSGEAGFAREFLKAKGVRDVDSVFDAFAAPLAAE</sequence>
<dbReference type="OrthoDB" id="9816422at2"/>
<evidence type="ECO:0000256" key="3">
    <source>
        <dbReference type="ARBA" id="ARBA00022840"/>
    </source>
</evidence>
<dbReference type="InterPro" id="IPR051162">
    <property type="entry name" value="T4SS_component"/>
</dbReference>
<dbReference type="SMART" id="SM00382">
    <property type="entry name" value="AAA"/>
    <property type="match status" value="1"/>
</dbReference>